<comment type="caution">
    <text evidence="1">The sequence shown here is derived from an EMBL/GenBank/DDBJ whole genome shotgun (WGS) entry which is preliminary data.</text>
</comment>
<evidence type="ECO:0000313" key="2">
    <source>
        <dbReference type="Proteomes" id="UP001497680"/>
    </source>
</evidence>
<accession>A0ACC0DM67</accession>
<dbReference type="Proteomes" id="UP001497680">
    <property type="component" value="Unassembled WGS sequence"/>
</dbReference>
<proteinExistence type="predicted"/>
<gene>
    <name evidence="1" type="ORF">F4821DRAFT_5922</name>
</gene>
<reference evidence="1 2" key="1">
    <citation type="journal article" date="2022" name="New Phytol.">
        <title>Ecological generalism drives hyperdiversity of secondary metabolite gene clusters in xylarialean endophytes.</title>
        <authorList>
            <person name="Franco M.E.E."/>
            <person name="Wisecaver J.H."/>
            <person name="Arnold A.E."/>
            <person name="Ju Y.M."/>
            <person name="Slot J.C."/>
            <person name="Ahrendt S."/>
            <person name="Moore L.P."/>
            <person name="Eastman K.E."/>
            <person name="Scott K."/>
            <person name="Konkel Z."/>
            <person name="Mondo S.J."/>
            <person name="Kuo A."/>
            <person name="Hayes R.D."/>
            <person name="Haridas S."/>
            <person name="Andreopoulos B."/>
            <person name="Riley R."/>
            <person name="LaButti K."/>
            <person name="Pangilinan J."/>
            <person name="Lipzen A."/>
            <person name="Amirebrahimi M."/>
            <person name="Yan J."/>
            <person name="Adam C."/>
            <person name="Keymanesh K."/>
            <person name="Ng V."/>
            <person name="Louie K."/>
            <person name="Northen T."/>
            <person name="Drula E."/>
            <person name="Henrissat B."/>
            <person name="Hsieh H.M."/>
            <person name="Youens-Clark K."/>
            <person name="Lutzoni F."/>
            <person name="Miadlikowska J."/>
            <person name="Eastwood D.C."/>
            <person name="Hamelin R.C."/>
            <person name="Grigoriev I.V."/>
            <person name="U'Ren J.M."/>
        </authorList>
    </citation>
    <scope>NUCLEOTIDE SEQUENCE [LARGE SCALE GENOMIC DNA]</scope>
    <source>
        <strain evidence="1 2">ER1909</strain>
    </source>
</reference>
<protein>
    <submittedName>
        <fullName evidence="1">Cellulase signal transduction associated dehydrogenase</fullName>
    </submittedName>
</protein>
<dbReference type="EMBL" id="MU394280">
    <property type="protein sequence ID" value="KAI6093839.1"/>
    <property type="molecule type" value="Genomic_DNA"/>
</dbReference>
<evidence type="ECO:0000313" key="1">
    <source>
        <dbReference type="EMBL" id="KAI6093839.1"/>
    </source>
</evidence>
<sequence length="326" mass="34332">MPPPQPSYTKVTYNATYPAIDPTLPALSTAGKVVVITGASGGIGHAAAGSFAASGAKALILLGRRADALTETVAHVRATNNDVLTHTYIVDLCDSPTVRAVMAAVVQEHGGIDILVHSAGVLAPVQPLLTADPATFLDGYKTTVVGTLSVAQAVVLANGEKHPDVTFVNLTTAGILFPPFPGMGAYVSSKMAAVKLLEAFAAENKGVRLHNVHPGFLKTDMSAQLARTTKLPFEYDDLSLPSNFLVWIVSPEADFLRNKLVFAAWDVEELKARKAEIVGSSERPGSGELWFGFKGFPRYVGGNPLPGTVPPTVDGSERPPAKRSHS</sequence>
<keyword evidence="2" id="KW-1185">Reference proteome</keyword>
<name>A0ACC0DM67_9PEZI</name>
<organism evidence="1 2">
    <name type="scientific">Hypoxylon rubiginosum</name>
    <dbReference type="NCBI Taxonomy" id="110542"/>
    <lineage>
        <taxon>Eukaryota</taxon>
        <taxon>Fungi</taxon>
        <taxon>Dikarya</taxon>
        <taxon>Ascomycota</taxon>
        <taxon>Pezizomycotina</taxon>
        <taxon>Sordariomycetes</taxon>
        <taxon>Xylariomycetidae</taxon>
        <taxon>Xylariales</taxon>
        <taxon>Hypoxylaceae</taxon>
        <taxon>Hypoxylon</taxon>
    </lineage>
</organism>